<organism evidence="2 3">
    <name type="scientific">Desulfosoma caldarium</name>
    <dbReference type="NCBI Taxonomy" id="610254"/>
    <lineage>
        <taxon>Bacteria</taxon>
        <taxon>Pseudomonadati</taxon>
        <taxon>Thermodesulfobacteriota</taxon>
        <taxon>Syntrophobacteria</taxon>
        <taxon>Syntrophobacterales</taxon>
        <taxon>Syntrophobacteraceae</taxon>
        <taxon>Desulfosoma</taxon>
    </lineage>
</organism>
<proteinExistence type="predicted"/>
<sequence>MVRQAEADDLERVAEIERLSFPNPWTPYYLENALKDFFLVYDDGQRVQGYLAATCRDEDYKATILKVAVHPEARGRGIASELVREALEAFHRRGIKNVDLDVKIISAGAVHLYEKFGFRIQRMVTVDVDDTSFLVMKKELEP</sequence>
<dbReference type="InterPro" id="IPR000182">
    <property type="entry name" value="GNAT_dom"/>
</dbReference>
<accession>A0A3N1VK56</accession>
<name>A0A3N1VK56_9BACT</name>
<protein>
    <submittedName>
        <fullName evidence="2">[SSU ribosomal protein S18P]-alanine acetyltransferase</fullName>
    </submittedName>
</protein>
<evidence type="ECO:0000313" key="3">
    <source>
        <dbReference type="Proteomes" id="UP000276223"/>
    </source>
</evidence>
<dbReference type="PANTHER" id="PTHR43617">
    <property type="entry name" value="L-AMINO ACID N-ACETYLTRANSFERASE"/>
    <property type="match status" value="1"/>
</dbReference>
<keyword evidence="3" id="KW-1185">Reference proteome</keyword>
<evidence type="ECO:0000259" key="1">
    <source>
        <dbReference type="PROSITE" id="PS51186"/>
    </source>
</evidence>
<comment type="caution">
    <text evidence="2">The sequence shown here is derived from an EMBL/GenBank/DDBJ whole genome shotgun (WGS) entry which is preliminary data.</text>
</comment>
<keyword evidence="2" id="KW-0689">Ribosomal protein</keyword>
<keyword evidence="2" id="KW-0687">Ribonucleoprotein</keyword>
<gene>
    <name evidence="2" type="ORF">EDC27_0455</name>
</gene>
<feature type="domain" description="N-acetyltransferase" evidence="1">
    <location>
        <begin position="1"/>
        <end position="141"/>
    </location>
</feature>
<dbReference type="Pfam" id="PF00583">
    <property type="entry name" value="Acetyltransf_1"/>
    <property type="match status" value="1"/>
</dbReference>
<dbReference type="OrthoDB" id="529907at2"/>
<dbReference type="RefSeq" id="WP_148045653.1">
    <property type="nucleotide sequence ID" value="NZ_RJVA01000009.1"/>
</dbReference>
<dbReference type="EMBL" id="RJVA01000009">
    <property type="protein sequence ID" value="ROR03194.1"/>
    <property type="molecule type" value="Genomic_DNA"/>
</dbReference>
<dbReference type="GO" id="GO:0016747">
    <property type="term" value="F:acyltransferase activity, transferring groups other than amino-acyl groups"/>
    <property type="evidence" value="ECO:0007669"/>
    <property type="project" value="InterPro"/>
</dbReference>
<dbReference type="GO" id="GO:0005840">
    <property type="term" value="C:ribosome"/>
    <property type="evidence" value="ECO:0007669"/>
    <property type="project" value="UniProtKB-KW"/>
</dbReference>
<dbReference type="PROSITE" id="PS51186">
    <property type="entry name" value="GNAT"/>
    <property type="match status" value="1"/>
</dbReference>
<dbReference type="AlphaFoldDB" id="A0A3N1VK56"/>
<dbReference type="InterPro" id="IPR050276">
    <property type="entry name" value="MshD_Acetyltransferase"/>
</dbReference>
<reference evidence="2 3" key="1">
    <citation type="submission" date="2018-11" db="EMBL/GenBank/DDBJ databases">
        <title>Genomic Encyclopedia of Type Strains, Phase IV (KMG-IV): sequencing the most valuable type-strain genomes for metagenomic binning, comparative biology and taxonomic classification.</title>
        <authorList>
            <person name="Goeker M."/>
        </authorList>
    </citation>
    <scope>NUCLEOTIDE SEQUENCE [LARGE SCALE GENOMIC DNA]</scope>
    <source>
        <strain evidence="2 3">DSM 22027</strain>
    </source>
</reference>
<dbReference type="Proteomes" id="UP000276223">
    <property type="component" value="Unassembled WGS sequence"/>
</dbReference>
<dbReference type="CDD" id="cd04301">
    <property type="entry name" value="NAT_SF"/>
    <property type="match status" value="1"/>
</dbReference>
<dbReference type="SUPFAM" id="SSF55729">
    <property type="entry name" value="Acyl-CoA N-acyltransferases (Nat)"/>
    <property type="match status" value="1"/>
</dbReference>
<evidence type="ECO:0000313" key="2">
    <source>
        <dbReference type="EMBL" id="ROR03194.1"/>
    </source>
</evidence>
<dbReference type="InterPro" id="IPR016181">
    <property type="entry name" value="Acyl_CoA_acyltransferase"/>
</dbReference>
<dbReference type="Gene3D" id="3.40.630.30">
    <property type="match status" value="1"/>
</dbReference>
<keyword evidence="2" id="KW-0808">Transferase</keyword>